<keyword evidence="3 6" id="KW-0418">Kinase</keyword>
<evidence type="ECO:0000256" key="3">
    <source>
        <dbReference type="ARBA" id="ARBA00022777"/>
    </source>
</evidence>
<keyword evidence="4" id="KW-0067">ATP-binding</keyword>
<evidence type="ECO:0000256" key="4">
    <source>
        <dbReference type="ARBA" id="ARBA00022840"/>
    </source>
</evidence>
<dbReference type="PROSITE" id="PS50011">
    <property type="entry name" value="PROTEIN_KINASE_DOM"/>
    <property type="match status" value="1"/>
</dbReference>
<dbReference type="EMBL" id="BLAL01000300">
    <property type="protein sequence ID" value="GET01625.1"/>
    <property type="molecule type" value="Genomic_DNA"/>
</dbReference>
<dbReference type="Gene3D" id="1.10.510.10">
    <property type="entry name" value="Transferase(Phosphotransferase) domain 1"/>
    <property type="match status" value="2"/>
</dbReference>
<comment type="caution">
    <text evidence="6">The sequence shown here is derived from an EMBL/GenBank/DDBJ whole genome shotgun (WGS) entry which is preliminary data.</text>
</comment>
<dbReference type="Proteomes" id="UP000615446">
    <property type="component" value="Unassembled WGS sequence"/>
</dbReference>
<sequence length="700" mass="81382">MEPTSIKKFFDPTPRLKSSPIPIFFVPFDIEEKCKESNSAAAILHLPWWDACNQCIICDSKLESSTDSQKWCSNCLIVYTGCRYCLTTNIIFGMAEQSQCMKCKRIFLVNVNMPANITNNGEYILLKLNTHNFNQISNYVDNIDKNSNLLELYGFMKKLNYFNLKIYSQIEYNENYLEITIPIMFIPFNNDDEYVCFCCKAVYSKTILSKKKYCHNCLCWCIKHSISGSNIRCAINNLDIYINTTINNCDKHEPKILDFCNESWCENCSKILCFKQIVTDDFRNINYSYYEKNCRLCGKLIYNQLCSDCYSMSFEIIESNSTAPILHLPWWDAFGECIICDLKLKFSSSSQKLCSNCLIVYTGCRYCLTTNIIFGMTEQSQYPKWFPYSKITNLTKIAEGGYGKIYKASIYGNIVAIKEFLNSQDPSKYFLNEIKSLYQCYDDKFEYIIKCHGITKNPMTEEFMFIMKYANGGDLHNYLQENFTRITWKKKLYILWRISDGLQAIHEKDLYIEISIYGPEITDDTPEDFVNLMKKCWNSDPKKRPSAKQVCEKFNLWSTLEKNADHIDKFNQAEEIRLELIRTKSIGPEFNEKPHSKSIYKSRSLSSIISEYSSTNSSMNSLRQKFVTREYDLDINNIQSDSIIQNSLSELISEINLSGKQNIGNEAQTSIEENKYATREYEFDINDINVNQGQVQSPST</sequence>
<evidence type="ECO:0000256" key="1">
    <source>
        <dbReference type="ARBA" id="ARBA00022679"/>
    </source>
</evidence>
<name>A0A8H3MEV4_9GLOM</name>
<dbReference type="InterPro" id="IPR051681">
    <property type="entry name" value="Ser/Thr_Kinases-Pseudokinases"/>
</dbReference>
<dbReference type="Pfam" id="PF07714">
    <property type="entry name" value="PK_Tyr_Ser-Thr"/>
    <property type="match status" value="1"/>
</dbReference>
<feature type="domain" description="Protein kinase" evidence="5">
    <location>
        <begin position="391"/>
        <end position="700"/>
    </location>
</feature>
<dbReference type="OrthoDB" id="2289236at2759"/>
<dbReference type="InterPro" id="IPR011009">
    <property type="entry name" value="Kinase-like_dom_sf"/>
</dbReference>
<keyword evidence="1" id="KW-0808">Transferase</keyword>
<reference evidence="6" key="1">
    <citation type="submission" date="2019-10" db="EMBL/GenBank/DDBJ databases">
        <title>Conservation and host-specific expression of non-tandemly repeated heterogenous ribosome RNA gene in arbuscular mycorrhizal fungi.</title>
        <authorList>
            <person name="Maeda T."/>
            <person name="Kobayashi Y."/>
            <person name="Nakagawa T."/>
            <person name="Ezawa T."/>
            <person name="Yamaguchi K."/>
            <person name="Bino T."/>
            <person name="Nishimoto Y."/>
            <person name="Shigenobu S."/>
            <person name="Kawaguchi M."/>
        </authorList>
    </citation>
    <scope>NUCLEOTIDE SEQUENCE</scope>
    <source>
        <strain evidence="6">HR1</strain>
    </source>
</reference>
<dbReference type="InterPro" id="IPR000719">
    <property type="entry name" value="Prot_kinase_dom"/>
</dbReference>
<proteinExistence type="predicted"/>
<evidence type="ECO:0000313" key="6">
    <source>
        <dbReference type="EMBL" id="GET01625.1"/>
    </source>
</evidence>
<keyword evidence="2" id="KW-0547">Nucleotide-binding</keyword>
<dbReference type="PANTHER" id="PTHR44329">
    <property type="entry name" value="SERINE/THREONINE-PROTEIN KINASE TNNI3K-RELATED"/>
    <property type="match status" value="1"/>
</dbReference>
<evidence type="ECO:0000313" key="7">
    <source>
        <dbReference type="Proteomes" id="UP000615446"/>
    </source>
</evidence>
<evidence type="ECO:0000259" key="5">
    <source>
        <dbReference type="PROSITE" id="PS50011"/>
    </source>
</evidence>
<dbReference type="InterPro" id="IPR001245">
    <property type="entry name" value="Ser-Thr/Tyr_kinase_cat_dom"/>
</dbReference>
<protein>
    <submittedName>
        <fullName evidence="6">Kinase-like domain-containing protein</fullName>
    </submittedName>
</protein>
<evidence type="ECO:0000256" key="2">
    <source>
        <dbReference type="ARBA" id="ARBA00022741"/>
    </source>
</evidence>
<dbReference type="GO" id="GO:0005524">
    <property type="term" value="F:ATP binding"/>
    <property type="evidence" value="ECO:0007669"/>
    <property type="project" value="UniProtKB-KW"/>
</dbReference>
<organism evidence="6 7">
    <name type="scientific">Rhizophagus clarus</name>
    <dbReference type="NCBI Taxonomy" id="94130"/>
    <lineage>
        <taxon>Eukaryota</taxon>
        <taxon>Fungi</taxon>
        <taxon>Fungi incertae sedis</taxon>
        <taxon>Mucoromycota</taxon>
        <taxon>Glomeromycotina</taxon>
        <taxon>Glomeromycetes</taxon>
        <taxon>Glomerales</taxon>
        <taxon>Glomeraceae</taxon>
        <taxon>Rhizophagus</taxon>
    </lineage>
</organism>
<dbReference type="SUPFAM" id="SSF56112">
    <property type="entry name" value="Protein kinase-like (PK-like)"/>
    <property type="match status" value="1"/>
</dbReference>
<accession>A0A8H3MEV4</accession>
<gene>
    <name evidence="6" type="ORF">RCL2_002802500</name>
</gene>
<dbReference type="PANTHER" id="PTHR44329:SF288">
    <property type="entry name" value="MITOGEN-ACTIVATED PROTEIN KINASE KINASE KINASE 20"/>
    <property type="match status" value="1"/>
</dbReference>
<dbReference type="GO" id="GO:0004674">
    <property type="term" value="F:protein serine/threonine kinase activity"/>
    <property type="evidence" value="ECO:0007669"/>
    <property type="project" value="TreeGrafter"/>
</dbReference>
<dbReference type="AlphaFoldDB" id="A0A8H3MEV4"/>